<protein>
    <submittedName>
        <fullName evidence="1">Uncharacterized protein</fullName>
    </submittedName>
</protein>
<gene>
    <name evidence="1" type="ORF">PAN0_021c6024</name>
</gene>
<evidence type="ECO:0000313" key="2">
    <source>
        <dbReference type="Proteomes" id="UP000053758"/>
    </source>
</evidence>
<evidence type="ECO:0000313" key="1">
    <source>
        <dbReference type="EMBL" id="GAK67795.1"/>
    </source>
</evidence>
<dbReference type="EMBL" id="DF830088">
    <property type="protein sequence ID" value="GAK67795.1"/>
    <property type="molecule type" value="Genomic_DNA"/>
</dbReference>
<dbReference type="RefSeq" id="XP_014654007.1">
    <property type="nucleotide sequence ID" value="XM_014798521.1"/>
</dbReference>
<name>A0A081CM99_PSEA2</name>
<dbReference type="GeneID" id="26306820"/>
<proteinExistence type="predicted"/>
<dbReference type="HOGENOM" id="CLU_2305728_0_0_1"/>
<dbReference type="Proteomes" id="UP000053758">
    <property type="component" value="Unassembled WGS sequence"/>
</dbReference>
<organism evidence="1 2">
    <name type="scientific">Pseudozyma antarctica</name>
    <name type="common">Yeast</name>
    <name type="synonym">Candida antarctica</name>
    <dbReference type="NCBI Taxonomy" id="84753"/>
    <lineage>
        <taxon>Eukaryota</taxon>
        <taxon>Fungi</taxon>
        <taxon>Dikarya</taxon>
        <taxon>Basidiomycota</taxon>
        <taxon>Ustilaginomycotina</taxon>
        <taxon>Ustilaginomycetes</taxon>
        <taxon>Ustilaginales</taxon>
        <taxon>Ustilaginaceae</taxon>
        <taxon>Moesziomyces</taxon>
    </lineage>
</organism>
<dbReference type="AlphaFoldDB" id="A0A081CM99"/>
<reference evidence="2" key="1">
    <citation type="journal article" date="2014" name="Genome Announc.">
        <title>Draft Genome Sequence of the Yeast Pseudozyma antarctica Type Strain JCM10317, a Producer of the Glycolipid Biosurfactants, Mannosylerythritol Lipids.</title>
        <authorList>
            <person name="Saika A."/>
            <person name="Koike H."/>
            <person name="Hori T."/>
            <person name="Fukuoka T."/>
            <person name="Sato S."/>
            <person name="Habe H."/>
            <person name="Kitamoto D."/>
            <person name="Morita T."/>
        </authorList>
    </citation>
    <scope>NUCLEOTIDE SEQUENCE [LARGE SCALE GENOMIC DNA]</scope>
    <source>
        <strain evidence="2">JCM 10317</strain>
    </source>
</reference>
<sequence>MDVKPHNATKEWGGDQLRICAECKLTCLASKQGGVIVQDEAGEGVLSDALPIYESYQHKMSALQVQRKLWVAFVLKLSRGPVDIDFKATPSHKQHDTFSE</sequence>
<accession>A0A081CM99</accession>
<keyword evidence="2" id="KW-1185">Reference proteome</keyword>